<evidence type="ECO:0000313" key="2">
    <source>
        <dbReference type="Proteomes" id="UP000182192"/>
    </source>
</evidence>
<evidence type="ECO:0000313" key="1">
    <source>
        <dbReference type="EMBL" id="SFC00986.1"/>
    </source>
</evidence>
<sequence>MDDVKKGMLIILVLLYIISPIDVCPGSPVDDIIVLLLGVAANKNRG</sequence>
<proteinExistence type="predicted"/>
<gene>
    <name evidence="1" type="ORF">SAMN02910406_00970</name>
</gene>
<dbReference type="RefSeq" id="WP_177219542.1">
    <property type="nucleotide sequence ID" value="NZ_FOKQ01000006.1"/>
</dbReference>
<organism evidence="1 2">
    <name type="scientific">Ruminococcus albus</name>
    <dbReference type="NCBI Taxonomy" id="1264"/>
    <lineage>
        <taxon>Bacteria</taxon>
        <taxon>Bacillati</taxon>
        <taxon>Bacillota</taxon>
        <taxon>Clostridia</taxon>
        <taxon>Eubacteriales</taxon>
        <taxon>Oscillospiraceae</taxon>
        <taxon>Ruminococcus</taxon>
    </lineage>
</organism>
<reference evidence="1 2" key="1">
    <citation type="submission" date="2016-10" db="EMBL/GenBank/DDBJ databases">
        <authorList>
            <person name="de Groot N.N."/>
        </authorList>
    </citation>
    <scope>NUCLEOTIDE SEQUENCE [LARGE SCALE GENOMIC DNA]</scope>
    <source>
        <strain evidence="1 2">AR67</strain>
    </source>
</reference>
<name>A0A1I1FPQ4_RUMAL</name>
<accession>A0A1I1FPQ4</accession>
<dbReference type="AlphaFoldDB" id="A0A1I1FPQ4"/>
<protein>
    <submittedName>
        <fullName evidence="1">Uncharacterized protein</fullName>
    </submittedName>
</protein>
<dbReference type="EMBL" id="FOKQ01000006">
    <property type="protein sequence ID" value="SFC00986.1"/>
    <property type="molecule type" value="Genomic_DNA"/>
</dbReference>
<dbReference type="Proteomes" id="UP000182192">
    <property type="component" value="Unassembled WGS sequence"/>
</dbReference>